<dbReference type="Pfam" id="PF00085">
    <property type="entry name" value="Thioredoxin"/>
    <property type="match status" value="1"/>
</dbReference>
<dbReference type="InterPro" id="IPR036249">
    <property type="entry name" value="Thioredoxin-like_sf"/>
</dbReference>
<dbReference type="AlphaFoldDB" id="A0A6C0F981"/>
<evidence type="ECO:0000313" key="2">
    <source>
        <dbReference type="EMBL" id="QHT38406.1"/>
    </source>
</evidence>
<feature type="domain" description="Thioredoxin" evidence="1">
    <location>
        <begin position="9"/>
        <end position="81"/>
    </location>
</feature>
<dbReference type="EMBL" id="MN738829">
    <property type="protein sequence ID" value="QHT38406.1"/>
    <property type="molecule type" value="Genomic_DNA"/>
</dbReference>
<organism evidence="2">
    <name type="scientific">viral metagenome</name>
    <dbReference type="NCBI Taxonomy" id="1070528"/>
    <lineage>
        <taxon>unclassified sequences</taxon>
        <taxon>metagenomes</taxon>
        <taxon>organismal metagenomes</taxon>
    </lineage>
</organism>
<accession>A0A6C0F981</accession>
<name>A0A6C0F981_9ZZZZ</name>
<sequence>MTTREVRLFTASWCKKCKESDFCQVIETSKKQNSEWTFTLWDIDDLEDEDDYDGEIPTKVPTIHIVVDGKVEEQLNGKEEIISNIDMTLTAY</sequence>
<dbReference type="InterPro" id="IPR013766">
    <property type="entry name" value="Thioredoxin_domain"/>
</dbReference>
<dbReference type="Gene3D" id="3.40.30.10">
    <property type="entry name" value="Glutaredoxin"/>
    <property type="match status" value="1"/>
</dbReference>
<reference evidence="2" key="1">
    <citation type="journal article" date="2020" name="Nature">
        <title>Giant virus diversity and host interactions through global metagenomics.</title>
        <authorList>
            <person name="Schulz F."/>
            <person name="Roux S."/>
            <person name="Paez-Espino D."/>
            <person name="Jungbluth S."/>
            <person name="Walsh D.A."/>
            <person name="Denef V.J."/>
            <person name="McMahon K.D."/>
            <person name="Konstantinidis K.T."/>
            <person name="Eloe-Fadrosh E.A."/>
            <person name="Kyrpides N.C."/>
            <person name="Woyke T."/>
        </authorList>
    </citation>
    <scope>NUCLEOTIDE SEQUENCE</scope>
    <source>
        <strain evidence="2">GVMAG-S-ERX556101-89</strain>
    </source>
</reference>
<proteinExistence type="predicted"/>
<dbReference type="SUPFAM" id="SSF52833">
    <property type="entry name" value="Thioredoxin-like"/>
    <property type="match status" value="1"/>
</dbReference>
<protein>
    <recommendedName>
        <fullName evidence="1">Thioredoxin domain-containing protein</fullName>
    </recommendedName>
</protein>
<evidence type="ECO:0000259" key="1">
    <source>
        <dbReference type="Pfam" id="PF00085"/>
    </source>
</evidence>